<dbReference type="SUPFAM" id="SSF51161">
    <property type="entry name" value="Trimeric LpxA-like enzymes"/>
    <property type="match status" value="1"/>
</dbReference>
<name>A0A5K7ZWW9_9BACT</name>
<dbReference type="Proteomes" id="UP000425960">
    <property type="component" value="Chromosome"/>
</dbReference>
<proteinExistence type="predicted"/>
<dbReference type="InterPro" id="IPR011004">
    <property type="entry name" value="Trimer_LpxA-like_sf"/>
</dbReference>
<dbReference type="Pfam" id="PF00132">
    <property type="entry name" value="Hexapep"/>
    <property type="match status" value="1"/>
</dbReference>
<sequence>MLYQFDGRRPQIGKTTYISELAQIIGDVVIGENCYIGHGAILRGDYGRIVIGNETAVEEGVIIHAPPDDTQTIGRRVTMGHGAILHAKSIGDLAVIGMGAIVSLFSQVGEGSIVAEGSVVKSNQAIPDNVVAAGNPARVVRPINDRDEAMWTYGKQLYVDLAAKYLSLGMTPVSR</sequence>
<dbReference type="AlphaFoldDB" id="A0A5K7ZWW9"/>
<dbReference type="KEGG" id="dov:DSCO28_53190"/>
<dbReference type="EMBL" id="AP021876">
    <property type="protein sequence ID" value="BBO84753.1"/>
    <property type="molecule type" value="Genomic_DNA"/>
</dbReference>
<gene>
    <name evidence="1" type="ORF">DSCO28_53190</name>
</gene>
<keyword evidence="1" id="KW-0808">Transferase</keyword>
<organism evidence="1 2">
    <name type="scientific">Desulfosarcina ovata subsp. sediminis</name>
    <dbReference type="NCBI Taxonomy" id="885957"/>
    <lineage>
        <taxon>Bacteria</taxon>
        <taxon>Pseudomonadati</taxon>
        <taxon>Thermodesulfobacteriota</taxon>
        <taxon>Desulfobacteria</taxon>
        <taxon>Desulfobacterales</taxon>
        <taxon>Desulfosarcinaceae</taxon>
        <taxon>Desulfosarcina</taxon>
    </lineage>
</organism>
<dbReference type="InterPro" id="IPR001451">
    <property type="entry name" value="Hexapep"/>
</dbReference>
<dbReference type="Gene3D" id="2.160.10.10">
    <property type="entry name" value="Hexapeptide repeat proteins"/>
    <property type="match status" value="1"/>
</dbReference>
<reference evidence="1 2" key="1">
    <citation type="submission" date="2019-11" db="EMBL/GenBank/DDBJ databases">
        <title>Comparative genomics of hydrocarbon-degrading Desulfosarcina strains.</title>
        <authorList>
            <person name="Watanabe M."/>
            <person name="Kojima H."/>
            <person name="Fukui M."/>
        </authorList>
    </citation>
    <scope>NUCLEOTIDE SEQUENCE [LARGE SCALE GENOMIC DNA]</scope>
    <source>
        <strain evidence="1 2">28bB2T</strain>
    </source>
</reference>
<dbReference type="InterPro" id="IPR047324">
    <property type="entry name" value="LbH_gamma_CA-like"/>
</dbReference>
<dbReference type="InterPro" id="IPR050484">
    <property type="entry name" value="Transf_Hexapept/Carb_Anhydrase"/>
</dbReference>
<dbReference type="GO" id="GO:0016740">
    <property type="term" value="F:transferase activity"/>
    <property type="evidence" value="ECO:0007669"/>
    <property type="project" value="UniProtKB-KW"/>
</dbReference>
<dbReference type="PANTHER" id="PTHR13061">
    <property type="entry name" value="DYNACTIN SUBUNIT P25"/>
    <property type="match status" value="1"/>
</dbReference>
<protein>
    <submittedName>
        <fullName evidence="1">Transferase, hexapeptide repeat family protein</fullName>
    </submittedName>
</protein>
<accession>A0A5K7ZWW9</accession>
<dbReference type="CDD" id="cd04645">
    <property type="entry name" value="LbH_gamma_CA_like"/>
    <property type="match status" value="1"/>
</dbReference>
<evidence type="ECO:0000313" key="1">
    <source>
        <dbReference type="EMBL" id="BBO84753.1"/>
    </source>
</evidence>
<dbReference type="PANTHER" id="PTHR13061:SF29">
    <property type="entry name" value="GAMMA CARBONIC ANHYDRASE-LIKE 1, MITOCHONDRIAL-RELATED"/>
    <property type="match status" value="1"/>
</dbReference>
<evidence type="ECO:0000313" key="2">
    <source>
        <dbReference type="Proteomes" id="UP000425960"/>
    </source>
</evidence>
<dbReference type="RefSeq" id="WP_155312205.1">
    <property type="nucleotide sequence ID" value="NZ_AP021876.1"/>
</dbReference>